<keyword evidence="3" id="KW-0285">Flavoprotein</keyword>
<dbReference type="InterPro" id="IPR050416">
    <property type="entry name" value="FAD-linked_Oxidoreductase"/>
</dbReference>
<evidence type="ECO:0000313" key="7">
    <source>
        <dbReference type="EMBL" id="KAH3830363.1"/>
    </source>
</evidence>
<keyword evidence="4" id="KW-0274">FAD</keyword>
<reference evidence="7" key="2">
    <citation type="submission" date="2020-11" db="EMBL/GenBank/DDBJ databases">
        <authorList>
            <person name="McCartney M.A."/>
            <person name="Auch B."/>
            <person name="Kono T."/>
            <person name="Mallez S."/>
            <person name="Becker A."/>
            <person name="Gohl D.M."/>
            <person name="Silverstein K.A.T."/>
            <person name="Koren S."/>
            <person name="Bechman K.B."/>
            <person name="Herman A."/>
            <person name="Abrahante J.E."/>
            <person name="Garbe J."/>
        </authorList>
    </citation>
    <scope>NUCLEOTIDE SEQUENCE</scope>
    <source>
        <strain evidence="7">Duluth1</strain>
        <tissue evidence="7">Whole animal</tissue>
    </source>
</reference>
<dbReference type="SUPFAM" id="SSF56176">
    <property type="entry name" value="FAD-binding/transporter-associated domain-like"/>
    <property type="match status" value="1"/>
</dbReference>
<gene>
    <name evidence="7" type="ORF">DPMN_103605</name>
</gene>
<dbReference type="InterPro" id="IPR036318">
    <property type="entry name" value="FAD-bd_PCMH-like_sf"/>
</dbReference>
<dbReference type="Pfam" id="PF01565">
    <property type="entry name" value="FAD_binding_4"/>
    <property type="match status" value="1"/>
</dbReference>
<dbReference type="AlphaFoldDB" id="A0A9D4H867"/>
<comment type="caution">
    <text evidence="7">The sequence shown here is derived from an EMBL/GenBank/DDBJ whole genome shotgun (WGS) entry which is preliminary data.</text>
</comment>
<proteinExistence type="inferred from homology"/>
<evidence type="ECO:0000256" key="4">
    <source>
        <dbReference type="ARBA" id="ARBA00022827"/>
    </source>
</evidence>
<dbReference type="PANTHER" id="PTHR42973">
    <property type="entry name" value="BINDING OXIDOREDUCTASE, PUTATIVE (AFU_ORTHOLOGUE AFUA_1G17690)-RELATED"/>
    <property type="match status" value="1"/>
</dbReference>
<dbReference type="PROSITE" id="PS51387">
    <property type="entry name" value="FAD_PCMH"/>
    <property type="match status" value="1"/>
</dbReference>
<reference evidence="7" key="1">
    <citation type="journal article" date="2019" name="bioRxiv">
        <title>The Genome of the Zebra Mussel, Dreissena polymorpha: A Resource for Invasive Species Research.</title>
        <authorList>
            <person name="McCartney M.A."/>
            <person name="Auch B."/>
            <person name="Kono T."/>
            <person name="Mallez S."/>
            <person name="Zhang Y."/>
            <person name="Obille A."/>
            <person name="Becker A."/>
            <person name="Abrahante J.E."/>
            <person name="Garbe J."/>
            <person name="Badalamenti J.P."/>
            <person name="Herman A."/>
            <person name="Mangelson H."/>
            <person name="Liachko I."/>
            <person name="Sullivan S."/>
            <person name="Sone E.D."/>
            <person name="Koren S."/>
            <person name="Silverstein K.A.T."/>
            <person name="Beckman K.B."/>
            <person name="Gohl D.M."/>
        </authorList>
    </citation>
    <scope>NUCLEOTIDE SEQUENCE</scope>
    <source>
        <strain evidence="7">Duluth1</strain>
        <tissue evidence="7">Whole animal</tissue>
    </source>
</reference>
<comment type="cofactor">
    <cofactor evidence="1">
        <name>FAD</name>
        <dbReference type="ChEBI" id="CHEBI:57692"/>
    </cofactor>
</comment>
<comment type="similarity">
    <text evidence="2">Belongs to the oxygen-dependent FAD-linked oxidoreductase family.</text>
</comment>
<dbReference type="InterPro" id="IPR016169">
    <property type="entry name" value="FAD-bd_PCMH_sub2"/>
</dbReference>
<dbReference type="Gene3D" id="3.30.465.10">
    <property type="match status" value="1"/>
</dbReference>
<dbReference type="EMBL" id="JAIWYP010000004">
    <property type="protein sequence ID" value="KAH3830363.1"/>
    <property type="molecule type" value="Genomic_DNA"/>
</dbReference>
<evidence type="ECO:0000256" key="2">
    <source>
        <dbReference type="ARBA" id="ARBA00005466"/>
    </source>
</evidence>
<dbReference type="InterPro" id="IPR016166">
    <property type="entry name" value="FAD-bd_PCMH"/>
</dbReference>
<dbReference type="InterPro" id="IPR006094">
    <property type="entry name" value="Oxid_FAD_bind_N"/>
</dbReference>
<keyword evidence="8" id="KW-1185">Reference proteome</keyword>
<accession>A0A9D4H867</accession>
<evidence type="ECO:0000256" key="1">
    <source>
        <dbReference type="ARBA" id="ARBA00001974"/>
    </source>
</evidence>
<protein>
    <recommendedName>
        <fullName evidence="6">FAD-binding PCMH-type domain-containing protein</fullName>
    </recommendedName>
</protein>
<evidence type="ECO:0000256" key="3">
    <source>
        <dbReference type="ARBA" id="ARBA00022630"/>
    </source>
</evidence>
<dbReference type="GO" id="GO:0071949">
    <property type="term" value="F:FAD binding"/>
    <property type="evidence" value="ECO:0007669"/>
    <property type="project" value="InterPro"/>
</dbReference>
<dbReference type="Proteomes" id="UP000828390">
    <property type="component" value="Unassembled WGS sequence"/>
</dbReference>
<dbReference type="GO" id="GO:0016491">
    <property type="term" value="F:oxidoreductase activity"/>
    <property type="evidence" value="ECO:0007669"/>
    <property type="project" value="UniProtKB-KW"/>
</dbReference>
<organism evidence="7 8">
    <name type="scientific">Dreissena polymorpha</name>
    <name type="common">Zebra mussel</name>
    <name type="synonym">Mytilus polymorpha</name>
    <dbReference type="NCBI Taxonomy" id="45954"/>
    <lineage>
        <taxon>Eukaryota</taxon>
        <taxon>Metazoa</taxon>
        <taxon>Spiralia</taxon>
        <taxon>Lophotrochozoa</taxon>
        <taxon>Mollusca</taxon>
        <taxon>Bivalvia</taxon>
        <taxon>Autobranchia</taxon>
        <taxon>Heteroconchia</taxon>
        <taxon>Euheterodonta</taxon>
        <taxon>Imparidentia</taxon>
        <taxon>Neoheterodontei</taxon>
        <taxon>Myida</taxon>
        <taxon>Dreissenoidea</taxon>
        <taxon>Dreissenidae</taxon>
        <taxon>Dreissena</taxon>
    </lineage>
</organism>
<evidence type="ECO:0000313" key="8">
    <source>
        <dbReference type="Proteomes" id="UP000828390"/>
    </source>
</evidence>
<evidence type="ECO:0000256" key="5">
    <source>
        <dbReference type="ARBA" id="ARBA00023002"/>
    </source>
</evidence>
<dbReference type="PANTHER" id="PTHR42973:SF39">
    <property type="entry name" value="FAD-BINDING PCMH-TYPE DOMAIN-CONTAINING PROTEIN"/>
    <property type="match status" value="1"/>
</dbReference>
<evidence type="ECO:0000259" key="6">
    <source>
        <dbReference type="PROSITE" id="PS51387"/>
    </source>
</evidence>
<sequence>MVKSAKDIQAVVKFAHAHNLHVTVRSSGHDYMGRSTWEGSFLINLSEMNEMEIDLNSSRSQYGTVKVQTGLQWQEIYQKVRYS</sequence>
<keyword evidence="5" id="KW-0560">Oxidoreductase</keyword>
<feature type="domain" description="FAD-binding PCMH-type" evidence="6">
    <location>
        <begin position="1"/>
        <end position="83"/>
    </location>
</feature>
<name>A0A9D4H867_DREPO</name>